<dbReference type="Pfam" id="PF01613">
    <property type="entry name" value="Flavin_Reduct"/>
    <property type="match status" value="1"/>
</dbReference>
<sequence length="238" mass="25019">MGVAPRPPRPATIPSNTVLSGTVPSSTVPSNTAPAVAADAFRRLMSAFPTGVAVVTTRDENDRPRGLTCTSLSSVTLVPPTLLVSLHSASGTLRALCGRRGFAVNLLHDRGRRAAEVFSSPGLDRFAEVCWRPAGLARLPWLAHDAFALAECRLTGTVEVGDHTLVLGEVVHVTQTSDVPLLYGLRSFASWLTDSPPPRPDPAPAPDGEGTAVGASWENPASGGEEEGAAWTADRRTR</sequence>
<dbReference type="AlphaFoldDB" id="A0A1M4Y869"/>
<dbReference type="EMBL" id="FQVN01000002">
    <property type="protein sequence ID" value="SHF01816.1"/>
    <property type="molecule type" value="Genomic_DNA"/>
</dbReference>
<dbReference type="RefSeq" id="WP_073480551.1">
    <property type="nucleotide sequence ID" value="NZ_FQVN01000002.1"/>
</dbReference>
<evidence type="ECO:0000259" key="3">
    <source>
        <dbReference type="SMART" id="SM00903"/>
    </source>
</evidence>
<dbReference type="SUPFAM" id="SSF50475">
    <property type="entry name" value="FMN-binding split barrel"/>
    <property type="match status" value="1"/>
</dbReference>
<dbReference type="SMART" id="SM00903">
    <property type="entry name" value="Flavin_Reduct"/>
    <property type="match status" value="1"/>
</dbReference>
<reference evidence="4 5" key="1">
    <citation type="submission" date="2016-11" db="EMBL/GenBank/DDBJ databases">
        <authorList>
            <person name="Jaros S."/>
            <person name="Januszkiewicz K."/>
            <person name="Wedrychowicz H."/>
        </authorList>
    </citation>
    <scope>NUCLEOTIDE SEQUENCE [LARGE SCALE GENOMIC DNA]</scope>
    <source>
        <strain evidence="4 5">DSM 44523</strain>
    </source>
</reference>
<dbReference type="InterPro" id="IPR012349">
    <property type="entry name" value="Split_barrel_FMN-bd"/>
</dbReference>
<feature type="compositionally biased region" description="Polar residues" evidence="2">
    <location>
        <begin position="13"/>
        <end position="31"/>
    </location>
</feature>
<gene>
    <name evidence="4" type="ORF">SAMN05444320_102270</name>
</gene>
<keyword evidence="5" id="KW-1185">Reference proteome</keyword>
<protein>
    <submittedName>
        <fullName evidence="4">NADH-FMN oxidoreductase RutF, flavin reductase (DIM6/NTAB) family</fullName>
    </submittedName>
</protein>
<dbReference type="STRING" id="2017.SAMN05444320_102270"/>
<feature type="compositionally biased region" description="Pro residues" evidence="2">
    <location>
        <begin position="1"/>
        <end position="11"/>
    </location>
</feature>
<feature type="region of interest" description="Disordered" evidence="2">
    <location>
        <begin position="1"/>
        <end position="31"/>
    </location>
</feature>
<dbReference type="GO" id="GO:0010181">
    <property type="term" value="F:FMN binding"/>
    <property type="evidence" value="ECO:0007669"/>
    <property type="project" value="InterPro"/>
</dbReference>
<proteinExistence type="predicted"/>
<dbReference type="GO" id="GO:0042602">
    <property type="term" value="F:riboflavin reductase (NADPH) activity"/>
    <property type="evidence" value="ECO:0007669"/>
    <property type="project" value="TreeGrafter"/>
</dbReference>
<dbReference type="PANTHER" id="PTHR30466:SF1">
    <property type="entry name" value="FMN REDUCTASE (NADH) RUTF"/>
    <property type="match status" value="1"/>
</dbReference>
<dbReference type="PANTHER" id="PTHR30466">
    <property type="entry name" value="FLAVIN REDUCTASE"/>
    <property type="match status" value="1"/>
</dbReference>
<feature type="region of interest" description="Disordered" evidence="2">
    <location>
        <begin position="193"/>
        <end position="238"/>
    </location>
</feature>
<dbReference type="Gene3D" id="2.30.110.10">
    <property type="entry name" value="Electron Transport, Fmn-binding Protein, Chain A"/>
    <property type="match status" value="1"/>
</dbReference>
<dbReference type="InterPro" id="IPR050268">
    <property type="entry name" value="NADH-dep_flavin_reductase"/>
</dbReference>
<feature type="compositionally biased region" description="Pro residues" evidence="2">
    <location>
        <begin position="195"/>
        <end position="205"/>
    </location>
</feature>
<evidence type="ECO:0000256" key="1">
    <source>
        <dbReference type="ARBA" id="ARBA00023002"/>
    </source>
</evidence>
<name>A0A1M4Y869_STRHI</name>
<feature type="domain" description="Flavin reductase like" evidence="3">
    <location>
        <begin position="45"/>
        <end position="190"/>
    </location>
</feature>
<evidence type="ECO:0000313" key="5">
    <source>
        <dbReference type="Proteomes" id="UP000184501"/>
    </source>
</evidence>
<keyword evidence="1" id="KW-0560">Oxidoreductase</keyword>
<evidence type="ECO:0000256" key="2">
    <source>
        <dbReference type="SAM" id="MobiDB-lite"/>
    </source>
</evidence>
<dbReference type="Proteomes" id="UP000184501">
    <property type="component" value="Unassembled WGS sequence"/>
</dbReference>
<dbReference type="InterPro" id="IPR002563">
    <property type="entry name" value="Flavin_Rdtase-like_dom"/>
</dbReference>
<organism evidence="4 5">
    <name type="scientific">Streptoalloteichus hindustanus</name>
    <dbReference type="NCBI Taxonomy" id="2017"/>
    <lineage>
        <taxon>Bacteria</taxon>
        <taxon>Bacillati</taxon>
        <taxon>Actinomycetota</taxon>
        <taxon>Actinomycetes</taxon>
        <taxon>Pseudonocardiales</taxon>
        <taxon>Pseudonocardiaceae</taxon>
        <taxon>Streptoalloteichus</taxon>
    </lineage>
</organism>
<evidence type="ECO:0000313" key="4">
    <source>
        <dbReference type="EMBL" id="SHF01816.1"/>
    </source>
</evidence>
<accession>A0A1M4Y869</accession>